<comment type="caution">
    <text evidence="5">The sequence shown here is derived from an EMBL/GenBank/DDBJ whole genome shotgun (WGS) entry which is preliminary data.</text>
</comment>
<feature type="transmembrane region" description="Helical" evidence="3">
    <location>
        <begin position="1025"/>
        <end position="1045"/>
    </location>
</feature>
<sequence length="1382" mass="151423">MARPDHRKRLTCGGRARASQAHFIRQVRRGTPRRFALFAPGDCQLFVFRRHRAIQCPMAGAHVSTSLVWRNLGRRCARQSALDEHRQSARASLGSPAASHDPGAEPTPGRRIAPPDQGISTMTASSLSAGPSCEMDKLIVQIVGKHHSDQQKVQLISETGDRAYSSTPEKLEHTLCSSTLEVWDHISGTRLELRIATTEGKPICLPLFNDTQVTPRQSDTQFNQIVPVLPFVPLPGSKTAYDLGTPVLARAGYVYVFYQATLWRELEIQVGETGSTYHDIDIARYRQPDGFLPGERKATGAALEDIWLPAICNNRRVQNLQLCFSEIRLSAPRLERLETDATLRAQRCKSPDLSWSKERFTDLYKGKPDGAAMLKAFSGFDAKDYAAQAVIARVSATRLNLEHSAFPVSLAAPQRARQPGYERLLDHPARYLCDLSGQFPVESFRQAKAFLAQAARGTAAQDDGALELTAMADALLASLPAETQGKTVDTDTLWQAQPNAVDVLTLARQRQVCGVLLDDACFRLRHLRQRIDTYQQLFGLCARLAIRQPHHASALLVQQLVVPRSIRGKKNPLHATMARLHEPGRRAINQCTATVERAMVWRHMIGTQDILVATLKQAGTVQMLADHLSLDGFAYVAAMYELSRTLATLALVPSNVDPLAPGGDIVDAVTGVGLWDQAVSPGQIFLHAVASNDTSSLHAMLWPESTLQTVCAPYVTPVKDAKNLGDGRFRATELARFENRPTPDPVAQVTLDATTLANLLEGDSLQNFFLINNGKATTAALVGIFENLQNAADGAANAIDKASQSIAAANGNVQNANTNGRSATDRLAQMQERLGANAHKINVNRQGRGVQQLRSMMPEHFGAAFLMRRNQVTPQHYVFGLEDLPGRESMPKTRYGEYLRADGSPFGDIDSPPNYSTRVPTGDNWVLVISRGHKTAQVVGDMNRTLKKARETAGAVGEAQAAHVRTKSGLSEAIEGLDSQRNKAAYRVLASTPFCLAVLMLEVWNVSSEISAWEQTVREKGAARTGLGILGASLDFVIALEALAVKLGGQQSKLSVARTTLFSISSKKAAIFFGEALANKLTTKVTGRIVGFFISGWILSIVNVIDAWQAWQWDDGAMYGYLLLSMGGLSGSLGTLFGAATTLLGLPVLGWAALLLIAVGVGMVTLFSSTPLELWLANGPFGKSDSIDRYLQDPTEAFYRLMSMLAAISISVEKNPAYELQAKFDPHAELPHAIRSADTIIRLETRLPGLIGNLDSLSIQNECRLRHMTERTNNQGIPYRAESEIGDRPETPKAQRLLPDALELFFTTPINHALSSGSLRHYYKWAVRAQFILTLRGEKKYFPAPAIKDPTQYSQSWAKPDFNKINQPFWADETTHEASPNA</sequence>
<evidence type="ECO:0000313" key="6">
    <source>
        <dbReference type="Proteomes" id="UP000269335"/>
    </source>
</evidence>
<feature type="region of interest" description="Disordered" evidence="2">
    <location>
        <begin position="80"/>
        <end position="129"/>
    </location>
</feature>
<name>A0A3M3QJ72_PSECA</name>
<accession>A0A3M3QJ72</accession>
<evidence type="ECO:0000313" key="5">
    <source>
        <dbReference type="EMBL" id="RMN96007.1"/>
    </source>
</evidence>
<evidence type="ECO:0000256" key="2">
    <source>
        <dbReference type="SAM" id="MobiDB-lite"/>
    </source>
</evidence>
<evidence type="ECO:0000313" key="7">
    <source>
        <dbReference type="Proteomes" id="UP000270524"/>
    </source>
</evidence>
<protein>
    <submittedName>
        <fullName evidence="5">Uncharacterized protein</fullName>
    </submittedName>
</protein>
<keyword evidence="3" id="KW-0812">Transmembrane</keyword>
<keyword evidence="3" id="KW-1133">Transmembrane helix</keyword>
<dbReference type="Proteomes" id="UP000270524">
    <property type="component" value="Unassembled WGS sequence"/>
</dbReference>
<feature type="coiled-coil region" evidence="1">
    <location>
        <begin position="785"/>
        <end position="833"/>
    </location>
</feature>
<gene>
    <name evidence="5" type="ORF">ALQ51_05521</name>
    <name evidence="4" type="ORF">ALQ53_04622</name>
</gene>
<dbReference type="EMBL" id="RBPH01000050">
    <property type="protein sequence ID" value="RMN84093.1"/>
    <property type="molecule type" value="Genomic_DNA"/>
</dbReference>
<keyword evidence="1" id="KW-0175">Coiled coil</keyword>
<reference evidence="6 7" key="1">
    <citation type="submission" date="2018-08" db="EMBL/GenBank/DDBJ databases">
        <title>Recombination of ecologically and evolutionarily significant loci maintains genetic cohesion in the Pseudomonas syringae species complex.</title>
        <authorList>
            <person name="Dillon M."/>
            <person name="Thakur S."/>
            <person name="Almeida R.N.D."/>
            <person name="Weir B.S."/>
            <person name="Guttman D.S."/>
        </authorList>
    </citation>
    <scope>NUCLEOTIDE SEQUENCE [LARGE SCALE GENOMIC DNA]</scope>
    <source>
        <strain evidence="4 6">ICMP 15201</strain>
        <strain evidence="5 7">ICMP 15203</strain>
    </source>
</reference>
<feature type="transmembrane region" description="Helical" evidence="3">
    <location>
        <begin position="1148"/>
        <end position="1167"/>
    </location>
</feature>
<proteinExistence type="predicted"/>
<feature type="transmembrane region" description="Helical" evidence="3">
    <location>
        <begin position="1120"/>
        <end position="1142"/>
    </location>
</feature>
<evidence type="ECO:0000313" key="4">
    <source>
        <dbReference type="EMBL" id="RMN84093.1"/>
    </source>
</evidence>
<evidence type="ECO:0000256" key="1">
    <source>
        <dbReference type="SAM" id="Coils"/>
    </source>
</evidence>
<dbReference type="EMBL" id="RBPJ01000147">
    <property type="protein sequence ID" value="RMN96007.1"/>
    <property type="molecule type" value="Genomic_DNA"/>
</dbReference>
<organism evidence="5 7">
    <name type="scientific">Pseudomonas cannabina</name>
    <dbReference type="NCBI Taxonomy" id="86840"/>
    <lineage>
        <taxon>Bacteria</taxon>
        <taxon>Pseudomonadati</taxon>
        <taxon>Pseudomonadota</taxon>
        <taxon>Gammaproteobacteria</taxon>
        <taxon>Pseudomonadales</taxon>
        <taxon>Pseudomonadaceae</taxon>
        <taxon>Pseudomonas</taxon>
    </lineage>
</organism>
<evidence type="ECO:0000256" key="3">
    <source>
        <dbReference type="SAM" id="Phobius"/>
    </source>
</evidence>
<dbReference type="CDD" id="cd20705">
    <property type="entry name" value="MIX_I"/>
    <property type="match status" value="1"/>
</dbReference>
<dbReference type="Proteomes" id="UP000269335">
    <property type="component" value="Unassembled WGS sequence"/>
</dbReference>
<feature type="transmembrane region" description="Helical" evidence="3">
    <location>
        <begin position="1089"/>
        <end position="1108"/>
    </location>
</feature>
<keyword evidence="3" id="KW-0472">Membrane</keyword>
<feature type="compositionally biased region" description="Polar residues" evidence="2">
    <location>
        <begin position="118"/>
        <end position="129"/>
    </location>
</feature>